<feature type="region of interest" description="Disordered" evidence="1">
    <location>
        <begin position="34"/>
        <end position="223"/>
    </location>
</feature>
<proteinExistence type="predicted"/>
<gene>
    <name evidence="2" type="ORF">ASPCADRAFT_208788</name>
</gene>
<protein>
    <recommendedName>
        <fullName evidence="4">Pal1-domain-containing protein</fullName>
    </recommendedName>
</protein>
<dbReference type="PANTHER" id="PTHR28307:SF2">
    <property type="entry name" value="PROTEIN PAL1"/>
    <property type="match status" value="1"/>
</dbReference>
<feature type="compositionally biased region" description="Basic and acidic residues" evidence="1">
    <location>
        <begin position="136"/>
        <end position="146"/>
    </location>
</feature>
<evidence type="ECO:0000313" key="2">
    <source>
        <dbReference type="EMBL" id="OOF94272.1"/>
    </source>
</evidence>
<dbReference type="GO" id="GO:0005737">
    <property type="term" value="C:cytoplasm"/>
    <property type="evidence" value="ECO:0007669"/>
    <property type="project" value="TreeGrafter"/>
</dbReference>
<evidence type="ECO:0000313" key="3">
    <source>
        <dbReference type="Proteomes" id="UP000188318"/>
    </source>
</evidence>
<feature type="compositionally biased region" description="Basic and acidic residues" evidence="1">
    <location>
        <begin position="179"/>
        <end position="191"/>
    </location>
</feature>
<feature type="region of interest" description="Disordered" evidence="1">
    <location>
        <begin position="358"/>
        <end position="421"/>
    </location>
</feature>
<feature type="compositionally biased region" description="Polar residues" evidence="1">
    <location>
        <begin position="87"/>
        <end position="113"/>
    </location>
</feature>
<feature type="compositionally biased region" description="Basic and acidic residues" evidence="1">
    <location>
        <begin position="200"/>
        <end position="217"/>
    </location>
</feature>
<accession>A0A1R3RIF4</accession>
<dbReference type="Pfam" id="PF08316">
    <property type="entry name" value="Pal1"/>
    <property type="match status" value="1"/>
</dbReference>
<dbReference type="AlphaFoldDB" id="A0A1R3RIF4"/>
<sequence>MYASQQPSTYAYPPGVTLAPSGSPVQQAFGQASVNLGSNNPFRNRALSPSASSFASASGQSERRTSTNPFEEDSFSPQSAPVVGANMASQDMSSNTRELFENLSINPAPQNTGYRPAPPRPEKPAQNGYSNNRVPPPRDRREKDSLDIFADPPRTGNGAKPGHRDRRPRRNSESSIMERTPKLVDTEDERRRRERRRREREREARHKDGKDVKDVKDGKHKSKKSNYHMDIIDKLDVTSIYGTGMFHHDGPFDACNPNRNRKGVRTAPMQAFPKDSANMALGGSGPNNSNIDLNLFHGRTEQGYNDFAASAASDPRRSENPNFDPTARIEPIHGAESMGLGTSTFLEGAPASKADIHRRGSGHEALNVGGGPSAGGLQRKKSLAQRLRGMNKPSNGRVVSPESSYTPAVPTSSGHIGTIRANEKNPFFQDYDDAWEKKGAQINMSEEARGTGGARARSSSSPKQPTGLERRFTNERSYTGFEEGKPSGGGGGGFINRMKSLRKPRPERRISND</sequence>
<dbReference type="OMA" id="GPSMIHH"/>
<keyword evidence="3" id="KW-1185">Reference proteome</keyword>
<dbReference type="PANTHER" id="PTHR28307">
    <property type="entry name" value="PROTEIN PAL1"/>
    <property type="match status" value="1"/>
</dbReference>
<evidence type="ECO:0008006" key="4">
    <source>
        <dbReference type="Google" id="ProtNLM"/>
    </source>
</evidence>
<dbReference type="InterPro" id="IPR013226">
    <property type="entry name" value="Pal1"/>
</dbReference>
<feature type="compositionally biased region" description="Low complexity" evidence="1">
    <location>
        <begin position="46"/>
        <end position="60"/>
    </location>
</feature>
<reference evidence="3" key="1">
    <citation type="journal article" date="2017" name="Genome Biol.">
        <title>Comparative genomics reveals high biological diversity and specific adaptations in the industrially and medically important fungal genus Aspergillus.</title>
        <authorList>
            <person name="de Vries R.P."/>
            <person name="Riley R."/>
            <person name="Wiebenga A."/>
            <person name="Aguilar-Osorio G."/>
            <person name="Amillis S."/>
            <person name="Uchima C.A."/>
            <person name="Anderluh G."/>
            <person name="Asadollahi M."/>
            <person name="Askin M."/>
            <person name="Barry K."/>
            <person name="Battaglia E."/>
            <person name="Bayram O."/>
            <person name="Benocci T."/>
            <person name="Braus-Stromeyer S.A."/>
            <person name="Caldana C."/>
            <person name="Canovas D."/>
            <person name="Cerqueira G.C."/>
            <person name="Chen F."/>
            <person name="Chen W."/>
            <person name="Choi C."/>
            <person name="Clum A."/>
            <person name="Dos Santos R.A."/>
            <person name="Damasio A.R."/>
            <person name="Diallinas G."/>
            <person name="Emri T."/>
            <person name="Fekete E."/>
            <person name="Flipphi M."/>
            <person name="Freyberg S."/>
            <person name="Gallo A."/>
            <person name="Gournas C."/>
            <person name="Habgood R."/>
            <person name="Hainaut M."/>
            <person name="Harispe M.L."/>
            <person name="Henrissat B."/>
            <person name="Hilden K.S."/>
            <person name="Hope R."/>
            <person name="Hossain A."/>
            <person name="Karabika E."/>
            <person name="Karaffa L."/>
            <person name="Karanyi Z."/>
            <person name="Krasevec N."/>
            <person name="Kuo A."/>
            <person name="Kusch H."/>
            <person name="LaButti K."/>
            <person name="Lagendijk E.L."/>
            <person name="Lapidus A."/>
            <person name="Levasseur A."/>
            <person name="Lindquist E."/>
            <person name="Lipzen A."/>
            <person name="Logrieco A.F."/>
            <person name="MacCabe A."/>
            <person name="Maekelae M.R."/>
            <person name="Malavazi I."/>
            <person name="Melin P."/>
            <person name="Meyer V."/>
            <person name="Mielnichuk N."/>
            <person name="Miskei M."/>
            <person name="Molnar A.P."/>
            <person name="Mule G."/>
            <person name="Ngan C.Y."/>
            <person name="Orejas M."/>
            <person name="Orosz E."/>
            <person name="Ouedraogo J.P."/>
            <person name="Overkamp K.M."/>
            <person name="Park H.-S."/>
            <person name="Perrone G."/>
            <person name="Piumi F."/>
            <person name="Punt P.J."/>
            <person name="Ram A.F."/>
            <person name="Ramon A."/>
            <person name="Rauscher S."/>
            <person name="Record E."/>
            <person name="Riano-Pachon D.M."/>
            <person name="Robert V."/>
            <person name="Roehrig J."/>
            <person name="Ruller R."/>
            <person name="Salamov A."/>
            <person name="Salih N.S."/>
            <person name="Samson R.A."/>
            <person name="Sandor E."/>
            <person name="Sanguinetti M."/>
            <person name="Schuetze T."/>
            <person name="Sepcic K."/>
            <person name="Shelest E."/>
            <person name="Sherlock G."/>
            <person name="Sophianopoulou V."/>
            <person name="Squina F.M."/>
            <person name="Sun H."/>
            <person name="Susca A."/>
            <person name="Todd R.B."/>
            <person name="Tsang A."/>
            <person name="Unkles S.E."/>
            <person name="van de Wiele N."/>
            <person name="van Rossen-Uffink D."/>
            <person name="Oliveira J.V."/>
            <person name="Vesth T.C."/>
            <person name="Visser J."/>
            <person name="Yu J.-H."/>
            <person name="Zhou M."/>
            <person name="Andersen M.R."/>
            <person name="Archer D.B."/>
            <person name="Baker S.E."/>
            <person name="Benoit I."/>
            <person name="Brakhage A.A."/>
            <person name="Braus G.H."/>
            <person name="Fischer R."/>
            <person name="Frisvad J.C."/>
            <person name="Goldman G.H."/>
            <person name="Houbraken J."/>
            <person name="Oakley B."/>
            <person name="Pocsi I."/>
            <person name="Scazzocchio C."/>
            <person name="Seiboth B."/>
            <person name="vanKuyk P.A."/>
            <person name="Wortman J."/>
            <person name="Dyer P.S."/>
            <person name="Grigoriev I.V."/>
        </authorList>
    </citation>
    <scope>NUCLEOTIDE SEQUENCE [LARGE SCALE GENOMIC DNA]</scope>
    <source>
        <strain evidence="3">ITEM 5010</strain>
    </source>
</reference>
<name>A0A1R3RIF4_ASPC5</name>
<feature type="region of interest" description="Disordered" evidence="1">
    <location>
        <begin position="446"/>
        <end position="513"/>
    </location>
</feature>
<dbReference type="OrthoDB" id="5352132at2759"/>
<dbReference type="EMBL" id="KV907502">
    <property type="protein sequence ID" value="OOF94272.1"/>
    <property type="molecule type" value="Genomic_DNA"/>
</dbReference>
<feature type="region of interest" description="Disordered" evidence="1">
    <location>
        <begin position="309"/>
        <end position="329"/>
    </location>
</feature>
<evidence type="ECO:0000256" key="1">
    <source>
        <dbReference type="SAM" id="MobiDB-lite"/>
    </source>
</evidence>
<organism evidence="2 3">
    <name type="scientific">Aspergillus carbonarius (strain ITEM 5010)</name>
    <dbReference type="NCBI Taxonomy" id="602072"/>
    <lineage>
        <taxon>Eukaryota</taxon>
        <taxon>Fungi</taxon>
        <taxon>Dikarya</taxon>
        <taxon>Ascomycota</taxon>
        <taxon>Pezizomycotina</taxon>
        <taxon>Eurotiomycetes</taxon>
        <taxon>Eurotiomycetidae</taxon>
        <taxon>Eurotiales</taxon>
        <taxon>Aspergillaceae</taxon>
        <taxon>Aspergillus</taxon>
        <taxon>Aspergillus subgen. Circumdati</taxon>
    </lineage>
</organism>
<dbReference type="VEuPathDB" id="FungiDB:ASPCADRAFT_208788"/>
<dbReference type="STRING" id="602072.A0A1R3RIF4"/>
<dbReference type="Proteomes" id="UP000188318">
    <property type="component" value="Unassembled WGS sequence"/>
</dbReference>
<feature type="compositionally biased region" description="Polar residues" evidence="1">
    <location>
        <begin position="401"/>
        <end position="415"/>
    </location>
</feature>